<organism evidence="1 2">
    <name type="scientific">Xylella fastidiosa (strain 9a5c)</name>
    <dbReference type="NCBI Taxonomy" id="160492"/>
    <lineage>
        <taxon>Bacteria</taxon>
        <taxon>Pseudomonadati</taxon>
        <taxon>Pseudomonadota</taxon>
        <taxon>Gammaproteobacteria</taxon>
        <taxon>Lysobacterales</taxon>
        <taxon>Lysobacteraceae</taxon>
        <taxon>Xylella</taxon>
    </lineage>
</organism>
<dbReference type="KEGG" id="xfa:XF_0046"/>
<dbReference type="STRING" id="160492.XF_0046"/>
<dbReference type="EMBL" id="AE003849">
    <property type="protein sequence ID" value="AAF82859.1"/>
    <property type="molecule type" value="Genomic_DNA"/>
</dbReference>
<reference evidence="1 2" key="1">
    <citation type="journal article" date="2000" name="Nature">
        <title>The genome sequence of the plant pathogen Xylella fastidiosa.</title>
        <authorList>
            <person name="Simpson A.J."/>
            <person name="Reinach F.C."/>
            <person name="Arruda P."/>
            <person name="Abreu F.A."/>
            <person name="Acencio M."/>
            <person name="Alvarenga R."/>
            <person name="Alves L.M."/>
            <person name="Araya J.E."/>
            <person name="Baia G.S."/>
            <person name="Baptista C.S."/>
            <person name="Barros M.H."/>
            <person name="Bonaccorsi E.D."/>
            <person name="Bordin S."/>
            <person name="Bove J.M."/>
            <person name="Briones M.R."/>
            <person name="Bueno M.R."/>
            <person name="Camargo A.A."/>
            <person name="Camargo L.E."/>
            <person name="Carraro D.M."/>
            <person name="Carrer H."/>
            <person name="Colauto N.B."/>
            <person name="Colombo C."/>
            <person name="Costa F.F."/>
            <person name="Costa M.C."/>
            <person name="Costa-Neto C.M."/>
            <person name="Coutinho L.L."/>
            <person name="Cristofani M."/>
            <person name="Dias-Neto E."/>
            <person name="Docena C."/>
            <person name="El-Dorry H."/>
            <person name="Facincani A.P."/>
            <person name="Ferreira A.J."/>
            <person name="Ferreira V.C."/>
            <person name="Ferro J.A."/>
            <person name="Fraga J.S."/>
            <person name="Franca S.C."/>
            <person name="Franco M.C."/>
            <person name="Frohme M."/>
            <person name="Furlan L.R."/>
            <person name="Garnier M."/>
            <person name="Goldman G.H."/>
            <person name="Goldman M.H."/>
            <person name="Gomes S.L."/>
            <person name="Gruber A."/>
            <person name="Ho P.L."/>
            <person name="Hoheisel J.D."/>
            <person name="Junqueira M.L."/>
            <person name="Kemper E.L."/>
            <person name="Kitajima J.P."/>
            <person name="Krieger J.E."/>
            <person name="Kuramae E.E."/>
            <person name="Laigret F."/>
            <person name="Lambais M.R."/>
            <person name="Leite L.C."/>
            <person name="Lemos E.G."/>
            <person name="Lemos M.V."/>
            <person name="Lopes S.A."/>
            <person name="Lopes C.R."/>
            <person name="Machado J.A."/>
            <person name="Machado M.A."/>
            <person name="Madeira A.M."/>
            <person name="Madeira H.M."/>
            <person name="Marino C.L."/>
            <person name="Marques M.V."/>
            <person name="Martins E.A."/>
            <person name="Martins E.M."/>
            <person name="Matsukuma A.Y."/>
            <person name="Menck C.F."/>
            <person name="Miracca E.C."/>
            <person name="Miyaki C.Y."/>
            <person name="Monteriro-Vitorello C.B."/>
            <person name="Moon D.H."/>
            <person name="Nagai M.A."/>
            <person name="Nascimento A.L."/>
            <person name="Netto L.E."/>
            <person name="Nhani A.Jr."/>
            <person name="Nobrega F.G."/>
            <person name="Nunes L.R."/>
            <person name="Oliveira M.A."/>
            <person name="de Oliveira M.C."/>
            <person name="de Oliveira R.C."/>
            <person name="Palmieri D.A."/>
            <person name="Paris A."/>
            <person name="Peixoto B.R."/>
            <person name="Pereira G.A."/>
            <person name="Pereira H.A.Jr."/>
            <person name="Pesquero J.B."/>
            <person name="Quaggio R.B."/>
            <person name="Roberto P.G."/>
            <person name="Rodrigues V."/>
            <person name="de M Rosa A.J."/>
            <person name="de Rosa V.E.Jr."/>
            <person name="de Sa R.G."/>
            <person name="Santelli R.V."/>
            <person name="Sawasaki H.E."/>
            <person name="da Silva A.C."/>
            <person name="da Silva A.M."/>
            <person name="da Silva F.R."/>
            <person name="da Silva W.A.Jr."/>
            <person name="da Silveira J.F."/>
            <person name="Silvestri M.L."/>
            <person name="Siqueira W.J."/>
            <person name="de Souza A.A."/>
            <person name="de Souza A.P."/>
            <person name="Terenzi M.F."/>
            <person name="Truffi D."/>
            <person name="Tsai S.M."/>
            <person name="Tsuhako M.H."/>
            <person name="Vallada H."/>
            <person name="Van Sluys M.A."/>
            <person name="Verjovski-Almeida S."/>
            <person name="Vettore A.L."/>
            <person name="Zago M.A."/>
            <person name="Zatz M."/>
            <person name="Meidanis J."/>
            <person name="Setubal J.C."/>
        </authorList>
    </citation>
    <scope>NUCLEOTIDE SEQUENCE [LARGE SCALE GENOMIC DNA]</scope>
    <source>
        <strain evidence="1 2">9a5c</strain>
    </source>
</reference>
<gene>
    <name evidence="1" type="ordered locus">XF_0046</name>
</gene>
<dbReference type="PIR" id="E82856">
    <property type="entry name" value="E82856"/>
</dbReference>
<name>Q9PH98_XYLFA</name>
<evidence type="ECO:0000313" key="2">
    <source>
        <dbReference type="Proteomes" id="UP000000812"/>
    </source>
</evidence>
<dbReference type="AlphaFoldDB" id="Q9PH98"/>
<sequence length="31" mass="3640">MSRFQGNRKTKEQLYPGAIEGWAWDGANNKW</sequence>
<dbReference type="Proteomes" id="UP000000812">
    <property type="component" value="Chromosome"/>
</dbReference>
<accession>Q9PH98</accession>
<dbReference type="HOGENOM" id="CLU_3399187_0_0_6"/>
<proteinExistence type="predicted"/>
<evidence type="ECO:0000313" key="1">
    <source>
        <dbReference type="EMBL" id="AAF82859.1"/>
    </source>
</evidence>
<protein>
    <submittedName>
        <fullName evidence="1">Uncharacterized protein</fullName>
    </submittedName>
</protein>